<name>A0A345MJL4_BPBSP</name>
<evidence type="ECO:0000313" key="2">
    <source>
        <dbReference type="Proteomes" id="UP000260425"/>
    </source>
</evidence>
<organismHost>
    <name type="scientific">Bacillus subtilis</name>
    <dbReference type="NCBI Taxonomy" id="1423"/>
</organismHost>
<sequence length="63" mass="7265">MTKHIQLKAGKHSMFAEETDHGLELNIEGETVAVLEYDEESKSFKLYAYGDEDEPAFTHEYKL</sequence>
<protein>
    <submittedName>
        <fullName evidence="1">Uncharacterized protein</fullName>
    </submittedName>
</protein>
<reference evidence="1 2" key="1">
    <citation type="submission" date="2018-07" db="EMBL/GenBank/DDBJ databases">
        <title>Complete nucleotide sequence of Bacillus phage BSP38.</title>
        <authorList>
            <person name="Ghosh K."/>
            <person name="Kim K.-P."/>
        </authorList>
    </citation>
    <scope>NUCLEOTIDE SEQUENCE [LARGE SCALE GENOMIC DNA]</scope>
</reference>
<keyword evidence="2" id="KW-1185">Reference proteome</keyword>
<dbReference type="Proteomes" id="UP000260425">
    <property type="component" value="Segment"/>
</dbReference>
<dbReference type="EMBL" id="MH606185">
    <property type="protein sequence ID" value="AXH71046.1"/>
    <property type="molecule type" value="Genomic_DNA"/>
</dbReference>
<evidence type="ECO:0000313" key="1">
    <source>
        <dbReference type="EMBL" id="AXH71046.1"/>
    </source>
</evidence>
<accession>A0A345MJL4</accession>
<gene>
    <name evidence="1" type="ORF">BSP38_004</name>
</gene>
<organism evidence="1 2">
    <name type="scientific">Bacillus phage BSP38</name>
    <dbReference type="NCBI Taxonomy" id="2283013"/>
    <lineage>
        <taxon>Viruses</taxon>
        <taxon>Duplodnaviria</taxon>
        <taxon>Heunggongvirae</taxon>
        <taxon>Uroviricota</taxon>
        <taxon>Caudoviricetes</taxon>
        <taxon>Herelleviridae</taxon>
        <taxon>Bastillevirinae</taxon>
        <taxon>Jeonjuvirus</taxon>
        <taxon>Jeonjuvirus BSP38</taxon>
    </lineage>
</organism>
<proteinExistence type="predicted"/>